<feature type="domain" description="Mechanosensitive ion channel MscS" evidence="8">
    <location>
        <begin position="128"/>
        <end position="191"/>
    </location>
</feature>
<dbReference type="Gene3D" id="2.30.30.60">
    <property type="match status" value="1"/>
</dbReference>
<name>A0ABQ3VXC1_9LACO</name>
<feature type="transmembrane region" description="Helical" evidence="7">
    <location>
        <begin position="109"/>
        <end position="139"/>
    </location>
</feature>
<evidence type="ECO:0000256" key="7">
    <source>
        <dbReference type="SAM" id="Phobius"/>
    </source>
</evidence>
<dbReference type="InterPro" id="IPR011014">
    <property type="entry name" value="MscS_channel_TM-2"/>
</dbReference>
<gene>
    <name evidence="10" type="ORF">YK48G_00660</name>
</gene>
<dbReference type="PANTHER" id="PTHR30460">
    <property type="entry name" value="MODERATE CONDUCTANCE MECHANOSENSITIVE CHANNEL YBIO"/>
    <property type="match status" value="1"/>
</dbReference>
<evidence type="ECO:0000313" key="11">
    <source>
        <dbReference type="Proteomes" id="UP000604765"/>
    </source>
</evidence>
<dbReference type="Pfam" id="PF21088">
    <property type="entry name" value="MS_channel_1st"/>
    <property type="match status" value="1"/>
</dbReference>
<keyword evidence="11" id="KW-1185">Reference proteome</keyword>
<dbReference type="InterPro" id="IPR011066">
    <property type="entry name" value="MscS_channel_C_sf"/>
</dbReference>
<evidence type="ECO:0000256" key="1">
    <source>
        <dbReference type="ARBA" id="ARBA00004651"/>
    </source>
</evidence>
<comment type="subcellular location">
    <subcellularLocation>
        <location evidence="1">Cell membrane</location>
        <topology evidence="1">Multi-pass membrane protein</topology>
    </subcellularLocation>
</comment>
<dbReference type="InterPro" id="IPR023408">
    <property type="entry name" value="MscS_beta-dom_sf"/>
</dbReference>
<dbReference type="SUPFAM" id="SSF50182">
    <property type="entry name" value="Sm-like ribonucleoproteins"/>
    <property type="match status" value="1"/>
</dbReference>
<dbReference type="PANTHER" id="PTHR30460:SF0">
    <property type="entry name" value="MODERATE CONDUCTANCE MECHANOSENSITIVE CHANNEL YBIO"/>
    <property type="match status" value="1"/>
</dbReference>
<evidence type="ECO:0000256" key="4">
    <source>
        <dbReference type="ARBA" id="ARBA00022692"/>
    </source>
</evidence>
<dbReference type="Gene3D" id="3.30.70.100">
    <property type="match status" value="1"/>
</dbReference>
<dbReference type="Proteomes" id="UP000604765">
    <property type="component" value="Unassembled WGS sequence"/>
</dbReference>
<keyword evidence="4 7" id="KW-0812">Transmembrane</keyword>
<evidence type="ECO:0000256" key="6">
    <source>
        <dbReference type="ARBA" id="ARBA00023136"/>
    </source>
</evidence>
<comment type="caution">
    <text evidence="10">The sequence shown here is derived from an EMBL/GenBank/DDBJ whole genome shotgun (WGS) entry which is preliminary data.</text>
</comment>
<evidence type="ECO:0000256" key="5">
    <source>
        <dbReference type="ARBA" id="ARBA00022989"/>
    </source>
</evidence>
<dbReference type="SUPFAM" id="SSF82689">
    <property type="entry name" value="Mechanosensitive channel protein MscS (YggB), C-terminal domain"/>
    <property type="match status" value="1"/>
</dbReference>
<dbReference type="InterPro" id="IPR006685">
    <property type="entry name" value="MscS_channel_2nd"/>
</dbReference>
<dbReference type="Gene3D" id="1.10.287.1260">
    <property type="match status" value="1"/>
</dbReference>
<feature type="transmembrane region" description="Helical" evidence="7">
    <location>
        <begin position="81"/>
        <end position="103"/>
    </location>
</feature>
<dbReference type="InterPro" id="IPR010920">
    <property type="entry name" value="LSM_dom_sf"/>
</dbReference>
<dbReference type="InterPro" id="IPR045276">
    <property type="entry name" value="YbiO_bact"/>
</dbReference>
<protein>
    <submittedName>
        <fullName evidence="10">Mechanosensitive ion channel protein MscS</fullName>
    </submittedName>
</protein>
<evidence type="ECO:0000259" key="8">
    <source>
        <dbReference type="Pfam" id="PF00924"/>
    </source>
</evidence>
<feature type="domain" description="Mechanosensitive ion channel transmembrane helices 2/3" evidence="9">
    <location>
        <begin position="84"/>
        <end position="125"/>
    </location>
</feature>
<dbReference type="InterPro" id="IPR049142">
    <property type="entry name" value="MS_channel_1st"/>
</dbReference>
<sequence length="296" mass="33078">MLSTIKLPELATNWQHYFHFLNWQQLLATATEKIGIILLLTLLLLICRRVGKAFINHFFKRYREKYQNTVTEKRIQTFHTLTMNILTYCLWFFWIYSILSAIGVPVGTLIASAGIFSLAIGLGAQGFVTDIVSGFFILLEKQIEVGEYVQINGIRGTVSSVGLRTTQIVADDGTLNFVPNRTITTIANMSRNNMTAMIQVGILPETPIDRVIQIISDVNEKEVPHYSDIIGQPKIIGTVSLPDGKLVVQVNITTKNGAQYQVSHDFLAKYLSKLNEQGISLPSSPLIIPKNEPPKS</sequence>
<evidence type="ECO:0000259" key="9">
    <source>
        <dbReference type="Pfam" id="PF21088"/>
    </source>
</evidence>
<proteinExistence type="inferred from homology"/>
<organism evidence="10 11">
    <name type="scientific">Lentilactobacillus fungorum</name>
    <dbReference type="NCBI Taxonomy" id="2201250"/>
    <lineage>
        <taxon>Bacteria</taxon>
        <taxon>Bacillati</taxon>
        <taxon>Bacillota</taxon>
        <taxon>Bacilli</taxon>
        <taxon>Lactobacillales</taxon>
        <taxon>Lactobacillaceae</taxon>
        <taxon>Lentilactobacillus</taxon>
    </lineage>
</organism>
<reference evidence="10 11" key="1">
    <citation type="journal article" date="2021" name="Int. J. Syst. Evol. Microbiol.">
        <title>Lentilactobacillus fungorum sp. nov., isolated from spent mushroom substrates.</title>
        <authorList>
            <person name="Tohno M."/>
            <person name="Tanizawa Y."/>
            <person name="Kojima Y."/>
            <person name="Sakamoto M."/>
            <person name="Ohkuma M."/>
            <person name="Kobayashi H."/>
        </authorList>
    </citation>
    <scope>NUCLEOTIDE SEQUENCE [LARGE SCALE GENOMIC DNA]</scope>
    <source>
        <strain evidence="10 11">YK48G</strain>
    </source>
</reference>
<evidence type="ECO:0000256" key="3">
    <source>
        <dbReference type="ARBA" id="ARBA00022475"/>
    </source>
</evidence>
<dbReference type="RefSeq" id="WP_203628723.1">
    <property type="nucleotide sequence ID" value="NZ_BNJR01000004.1"/>
</dbReference>
<feature type="transmembrane region" description="Helical" evidence="7">
    <location>
        <begin position="34"/>
        <end position="51"/>
    </location>
</feature>
<keyword evidence="6 7" id="KW-0472">Membrane</keyword>
<accession>A0ABQ3VXC1</accession>
<comment type="similarity">
    <text evidence="2">Belongs to the MscS (TC 1.A.23) family.</text>
</comment>
<keyword evidence="5 7" id="KW-1133">Transmembrane helix</keyword>
<evidence type="ECO:0000313" key="10">
    <source>
        <dbReference type="EMBL" id="GHP12641.1"/>
    </source>
</evidence>
<evidence type="ECO:0000256" key="2">
    <source>
        <dbReference type="ARBA" id="ARBA00008017"/>
    </source>
</evidence>
<keyword evidence="3" id="KW-1003">Cell membrane</keyword>
<dbReference type="SUPFAM" id="SSF82861">
    <property type="entry name" value="Mechanosensitive channel protein MscS (YggB), transmembrane region"/>
    <property type="match status" value="1"/>
</dbReference>
<dbReference type="EMBL" id="BNJR01000004">
    <property type="protein sequence ID" value="GHP12641.1"/>
    <property type="molecule type" value="Genomic_DNA"/>
</dbReference>
<dbReference type="Pfam" id="PF00924">
    <property type="entry name" value="MS_channel_2nd"/>
    <property type="match status" value="1"/>
</dbReference>